<feature type="transmembrane region" description="Helical" evidence="9">
    <location>
        <begin position="707"/>
        <end position="727"/>
    </location>
</feature>
<dbReference type="PROSITE" id="PS50893">
    <property type="entry name" value="ABC_TRANSPORTER_2"/>
    <property type="match status" value="1"/>
</dbReference>
<evidence type="ECO:0000256" key="6">
    <source>
        <dbReference type="ARBA" id="ARBA00022840"/>
    </source>
</evidence>
<dbReference type="InterPro" id="IPR013525">
    <property type="entry name" value="ABC2_TM"/>
</dbReference>
<dbReference type="AlphaFoldDB" id="A0A443QUH5"/>
<evidence type="ECO:0000256" key="2">
    <source>
        <dbReference type="ARBA" id="ARBA00005814"/>
    </source>
</evidence>
<evidence type="ECO:0000256" key="9">
    <source>
        <dbReference type="SAM" id="Phobius"/>
    </source>
</evidence>
<keyword evidence="6 11" id="KW-0067">ATP-binding</keyword>
<dbReference type="STRING" id="1965070.A0A443QUH5"/>
<evidence type="ECO:0000256" key="7">
    <source>
        <dbReference type="ARBA" id="ARBA00022989"/>
    </source>
</evidence>
<evidence type="ECO:0000259" key="10">
    <source>
        <dbReference type="PROSITE" id="PS50893"/>
    </source>
</evidence>
<proteinExistence type="inferred from homology"/>
<feature type="transmembrane region" description="Helical" evidence="9">
    <location>
        <begin position="522"/>
        <end position="544"/>
    </location>
</feature>
<keyword evidence="3" id="KW-0813">Transport</keyword>
<evidence type="ECO:0000313" key="11">
    <source>
        <dbReference type="EMBL" id="RWS06662.1"/>
    </source>
</evidence>
<dbReference type="EMBL" id="NCKU01003960">
    <property type="protein sequence ID" value="RWS06662.1"/>
    <property type="molecule type" value="Genomic_DNA"/>
</dbReference>
<gene>
    <name evidence="11" type="ORF">B4U79_10981</name>
</gene>
<dbReference type="GO" id="GO:0005524">
    <property type="term" value="F:ATP binding"/>
    <property type="evidence" value="ECO:0007669"/>
    <property type="project" value="UniProtKB-KW"/>
</dbReference>
<organism evidence="11 12">
    <name type="scientific">Dinothrombium tinctorium</name>
    <dbReference type="NCBI Taxonomy" id="1965070"/>
    <lineage>
        <taxon>Eukaryota</taxon>
        <taxon>Metazoa</taxon>
        <taxon>Ecdysozoa</taxon>
        <taxon>Arthropoda</taxon>
        <taxon>Chelicerata</taxon>
        <taxon>Arachnida</taxon>
        <taxon>Acari</taxon>
        <taxon>Acariformes</taxon>
        <taxon>Trombidiformes</taxon>
        <taxon>Prostigmata</taxon>
        <taxon>Anystina</taxon>
        <taxon>Parasitengona</taxon>
        <taxon>Trombidioidea</taxon>
        <taxon>Trombidiidae</taxon>
        <taxon>Dinothrombium</taxon>
    </lineage>
</organism>
<dbReference type="PANTHER" id="PTHR48041">
    <property type="entry name" value="ABC TRANSPORTER G FAMILY MEMBER 28"/>
    <property type="match status" value="1"/>
</dbReference>
<dbReference type="GO" id="GO:0140359">
    <property type="term" value="F:ABC-type transporter activity"/>
    <property type="evidence" value="ECO:0007669"/>
    <property type="project" value="InterPro"/>
</dbReference>
<sequence length="733" mass="82030">MNGNKVHPLESNVSIEGEIYKHFTVRWNDLSYEVNKNFIERQIAAFLGQSNIPMTKTILKGIKGEFKSGQLTAIMGPSGAGKSTLLESIAGLRVKGRSGSITFHGQNQNINMAFIPQNDSFFNVLTVRESIVFASKLQNSTKAKNKEDYLAFTIGEHEKGKPTLSRSMTISDKSFHHHIANNIMSLLGLEEAADVPTGKISGGQKKRLSIAQELVSKPNILILDEPTSGLDSSASQQCIQLLQSLTQHKLPMAIVCTIHQPNPNTFNLFHKVYILSVVGKCIYEGSPSTLIDHLKNVDIECPSFYNPADFIIEIASGEHSADAIAKLVAINESEAQENIAALSSPKNFEDVLITPTYPFFDHFMYLFHRSFLLIIRNPMLFWLRLASHTFLALFIGWIYGPNVGKAGGCPPDLENGFSPEGLRAATNASMEQTKSIIDNFSCLFFNMLIILFSAMMPTIISFPLEMLVFVKEKRNNWYGVGSYFFGMMLADTPFQIIFPTMYVMITYYMTGQIRVLWRFESYLLINILIALISQCQGLIMGAIFMHNMTAAVYIGPLTALPLLLFSGFLVKIETIPALLRPLSNLSYVRFSFEGAIISIYGFDRCGEDVKARLDLMQNMLRGWFAKMLSIVSRAINEKDEDYDYGYEQSSNSTVDENETTELQNLSGALVDTIIAGIGGGMRNSEGDVVSGVMALFDLEDHHLYRSFILLLIFFVLLRVATYFFVLWRSNSRK</sequence>
<feature type="transmembrane region" description="Helical" evidence="9">
    <location>
        <begin position="379"/>
        <end position="399"/>
    </location>
</feature>
<keyword evidence="7 9" id="KW-1133">Transmembrane helix</keyword>
<keyword evidence="5" id="KW-0547">Nucleotide-binding</keyword>
<feature type="domain" description="ABC transporter" evidence="10">
    <location>
        <begin position="25"/>
        <end position="303"/>
    </location>
</feature>
<dbReference type="SMART" id="SM00382">
    <property type="entry name" value="AAA"/>
    <property type="match status" value="1"/>
</dbReference>
<accession>A0A443QUH5</accession>
<comment type="caution">
    <text evidence="11">The sequence shown here is derived from an EMBL/GenBank/DDBJ whole genome shotgun (WGS) entry which is preliminary data.</text>
</comment>
<reference evidence="11 12" key="1">
    <citation type="journal article" date="2018" name="Gigascience">
        <title>Genomes of trombidid mites reveal novel predicted allergens and laterally-transferred genes associated with secondary metabolism.</title>
        <authorList>
            <person name="Dong X."/>
            <person name="Chaisiri K."/>
            <person name="Xia D."/>
            <person name="Armstrong S.D."/>
            <person name="Fang Y."/>
            <person name="Donnelly M.J."/>
            <person name="Kadowaki T."/>
            <person name="McGarry J.W."/>
            <person name="Darby A.C."/>
            <person name="Makepeace B.L."/>
        </authorList>
    </citation>
    <scope>NUCLEOTIDE SEQUENCE [LARGE SCALE GENOMIC DNA]</scope>
    <source>
        <strain evidence="11">UoL-WK</strain>
    </source>
</reference>
<dbReference type="PANTHER" id="PTHR48041:SF78">
    <property type="entry name" value="ABC TRANSPORTER EXPRESSED IN TRACHEA, ISOFORM A"/>
    <property type="match status" value="1"/>
</dbReference>
<feature type="transmembrane region" description="Helical" evidence="9">
    <location>
        <begin position="550"/>
        <end position="570"/>
    </location>
</feature>
<dbReference type="Proteomes" id="UP000285301">
    <property type="component" value="Unassembled WGS sequence"/>
</dbReference>
<dbReference type="PROSITE" id="PS00211">
    <property type="entry name" value="ABC_TRANSPORTER_1"/>
    <property type="match status" value="1"/>
</dbReference>
<evidence type="ECO:0000256" key="1">
    <source>
        <dbReference type="ARBA" id="ARBA00004141"/>
    </source>
</evidence>
<dbReference type="SUPFAM" id="SSF52540">
    <property type="entry name" value="P-loop containing nucleoside triphosphate hydrolases"/>
    <property type="match status" value="1"/>
</dbReference>
<dbReference type="InterPro" id="IPR003593">
    <property type="entry name" value="AAA+_ATPase"/>
</dbReference>
<comment type="similarity">
    <text evidence="2">Belongs to the ABC transporter superfamily. ABCG family. Eye pigment precursor importer (TC 3.A.1.204) subfamily.</text>
</comment>
<dbReference type="InterPro" id="IPR017871">
    <property type="entry name" value="ABC_transporter-like_CS"/>
</dbReference>
<dbReference type="Gene3D" id="3.40.50.300">
    <property type="entry name" value="P-loop containing nucleotide triphosphate hydrolases"/>
    <property type="match status" value="1"/>
</dbReference>
<evidence type="ECO:0000256" key="3">
    <source>
        <dbReference type="ARBA" id="ARBA00022448"/>
    </source>
</evidence>
<feature type="transmembrane region" description="Helical" evidence="9">
    <location>
        <begin position="443"/>
        <end position="464"/>
    </location>
</feature>
<dbReference type="InterPro" id="IPR003439">
    <property type="entry name" value="ABC_transporter-like_ATP-bd"/>
</dbReference>
<comment type="subcellular location">
    <subcellularLocation>
        <location evidence="1">Membrane</location>
        <topology evidence="1">Multi-pass membrane protein</topology>
    </subcellularLocation>
</comment>
<feature type="transmembrane region" description="Helical" evidence="9">
    <location>
        <begin position="484"/>
        <end position="510"/>
    </location>
</feature>
<evidence type="ECO:0000256" key="5">
    <source>
        <dbReference type="ARBA" id="ARBA00022741"/>
    </source>
</evidence>
<dbReference type="Pfam" id="PF00005">
    <property type="entry name" value="ABC_tran"/>
    <property type="match status" value="1"/>
</dbReference>
<name>A0A443QUH5_9ACAR</name>
<dbReference type="OrthoDB" id="6497389at2759"/>
<keyword evidence="12" id="KW-1185">Reference proteome</keyword>
<dbReference type="InterPro" id="IPR027417">
    <property type="entry name" value="P-loop_NTPase"/>
</dbReference>
<dbReference type="Pfam" id="PF01061">
    <property type="entry name" value="ABC2_membrane"/>
    <property type="match status" value="1"/>
</dbReference>
<evidence type="ECO:0000256" key="8">
    <source>
        <dbReference type="ARBA" id="ARBA00023136"/>
    </source>
</evidence>
<dbReference type="GO" id="GO:0005886">
    <property type="term" value="C:plasma membrane"/>
    <property type="evidence" value="ECO:0007669"/>
    <property type="project" value="TreeGrafter"/>
</dbReference>
<protein>
    <submittedName>
        <fullName evidence="11">ATP-binding cassette sub-family G member 1-like protein</fullName>
    </submittedName>
</protein>
<dbReference type="GO" id="GO:0016887">
    <property type="term" value="F:ATP hydrolysis activity"/>
    <property type="evidence" value="ECO:0007669"/>
    <property type="project" value="InterPro"/>
</dbReference>
<dbReference type="InterPro" id="IPR050352">
    <property type="entry name" value="ABCG_transporters"/>
</dbReference>
<evidence type="ECO:0000313" key="12">
    <source>
        <dbReference type="Proteomes" id="UP000285301"/>
    </source>
</evidence>
<keyword evidence="8 9" id="KW-0472">Membrane</keyword>
<evidence type="ECO:0000256" key="4">
    <source>
        <dbReference type="ARBA" id="ARBA00022692"/>
    </source>
</evidence>
<keyword evidence="4 9" id="KW-0812">Transmembrane</keyword>